<feature type="signal peptide" evidence="2">
    <location>
        <begin position="1"/>
        <end position="26"/>
    </location>
</feature>
<comment type="caution">
    <text evidence="3">The sequence shown here is derived from an EMBL/GenBank/DDBJ whole genome shotgun (WGS) entry which is preliminary data.</text>
</comment>
<feature type="compositionally biased region" description="Low complexity" evidence="1">
    <location>
        <begin position="106"/>
        <end position="116"/>
    </location>
</feature>
<reference evidence="3 4" key="1">
    <citation type="journal article" date="2016" name="Nat. Commun.">
        <title>Thousands of microbial genomes shed light on interconnected biogeochemical processes in an aquifer system.</title>
        <authorList>
            <person name="Anantharaman K."/>
            <person name="Brown C.T."/>
            <person name="Hug L.A."/>
            <person name="Sharon I."/>
            <person name="Castelle C.J."/>
            <person name="Probst A.J."/>
            <person name="Thomas B.C."/>
            <person name="Singh A."/>
            <person name="Wilkins M.J."/>
            <person name="Karaoz U."/>
            <person name="Brodie E.L."/>
            <person name="Williams K.H."/>
            <person name="Hubbard S.S."/>
            <person name="Banfield J.F."/>
        </authorList>
    </citation>
    <scope>NUCLEOTIDE SEQUENCE [LARGE SCALE GENOMIC DNA]</scope>
</reference>
<accession>A0A1G2DDH8</accession>
<feature type="chain" id="PRO_5009582536" description="Peptidase S1 domain-containing protein" evidence="2">
    <location>
        <begin position="27"/>
        <end position="125"/>
    </location>
</feature>
<dbReference type="SUPFAM" id="SSF50494">
    <property type="entry name" value="Trypsin-like serine proteases"/>
    <property type="match status" value="1"/>
</dbReference>
<dbReference type="STRING" id="1798664.A3C93_04480"/>
<evidence type="ECO:0000256" key="1">
    <source>
        <dbReference type="SAM" id="MobiDB-lite"/>
    </source>
</evidence>
<dbReference type="AlphaFoldDB" id="A0A1G2DDH8"/>
<feature type="compositionally biased region" description="Basic residues" evidence="1">
    <location>
        <begin position="94"/>
        <end position="105"/>
    </location>
</feature>
<dbReference type="InterPro" id="IPR009003">
    <property type="entry name" value="Peptidase_S1_PA"/>
</dbReference>
<gene>
    <name evidence="3" type="ORF">A3C93_04480</name>
</gene>
<dbReference type="EMBL" id="MHLO01000031">
    <property type="protein sequence ID" value="OGZ11636.1"/>
    <property type="molecule type" value="Genomic_DNA"/>
</dbReference>
<proteinExistence type="predicted"/>
<feature type="region of interest" description="Disordered" evidence="1">
    <location>
        <begin position="84"/>
        <end position="125"/>
    </location>
</feature>
<evidence type="ECO:0008006" key="5">
    <source>
        <dbReference type="Google" id="ProtNLM"/>
    </source>
</evidence>
<evidence type="ECO:0000313" key="4">
    <source>
        <dbReference type="Proteomes" id="UP000178636"/>
    </source>
</evidence>
<organism evidence="3 4">
    <name type="scientific">Candidatus Lloydbacteria bacterium RIFCSPHIGHO2_02_FULL_54_17</name>
    <dbReference type="NCBI Taxonomy" id="1798664"/>
    <lineage>
        <taxon>Bacteria</taxon>
        <taxon>Candidatus Lloydiibacteriota</taxon>
    </lineage>
</organism>
<name>A0A1G2DDH8_9BACT</name>
<evidence type="ECO:0000313" key="3">
    <source>
        <dbReference type="EMBL" id="OGZ11636.1"/>
    </source>
</evidence>
<protein>
    <recommendedName>
        <fullName evidence="5">Peptidase S1 domain-containing protein</fullName>
    </recommendedName>
</protein>
<keyword evidence="2" id="KW-0732">Signal</keyword>
<dbReference type="Proteomes" id="UP000178636">
    <property type="component" value="Unassembled WGS sequence"/>
</dbReference>
<evidence type="ECO:0000256" key="2">
    <source>
        <dbReference type="SAM" id="SignalP"/>
    </source>
</evidence>
<sequence length="125" mass="13562">MQAKTFAVVCFALLSLALLAPHPALAGPVESSVWIEVERADGVFFKGHRLPREGIGAGVMLFSREVVTAAHVVFGANKVSVAGGNGPPHCGKDRQHRREYRRCGPRTRTTPTIPCGDSQRCGRRR</sequence>